<feature type="compositionally biased region" description="Basic residues" evidence="1">
    <location>
        <begin position="77"/>
        <end position="95"/>
    </location>
</feature>
<sequence length="95" mass="10690">MGWEISRRKTTNKHVKKRKQGEIVCLIAKKLPTYSSLNLLEGIHGVFGSRQFSDFQARTDGTGAKKGVLKRVGSVRSGRKSGGKEKKKNKRSRLY</sequence>
<organism evidence="2 3">
    <name type="scientific">Hypocrea jecorina (strain ATCC 56765 / BCRC 32924 / NRRL 11460 / Rut C-30)</name>
    <name type="common">Trichoderma reesei</name>
    <dbReference type="NCBI Taxonomy" id="1344414"/>
    <lineage>
        <taxon>Eukaryota</taxon>
        <taxon>Fungi</taxon>
        <taxon>Dikarya</taxon>
        <taxon>Ascomycota</taxon>
        <taxon>Pezizomycotina</taxon>
        <taxon>Sordariomycetes</taxon>
        <taxon>Hypocreomycetidae</taxon>
        <taxon>Hypocreales</taxon>
        <taxon>Hypocreaceae</taxon>
        <taxon>Trichoderma</taxon>
    </lineage>
</organism>
<proteinExistence type="predicted"/>
<dbReference type="KEGG" id="trr:M419DRAFT_117430"/>
<dbReference type="EMBL" id="KI911139">
    <property type="protein sequence ID" value="ETS07194.1"/>
    <property type="molecule type" value="Genomic_DNA"/>
</dbReference>
<name>A0A024SM60_HYPJR</name>
<evidence type="ECO:0000313" key="2">
    <source>
        <dbReference type="EMBL" id="ETS07194.1"/>
    </source>
</evidence>
<dbReference type="HOGENOM" id="CLU_2374290_0_0_1"/>
<feature type="region of interest" description="Disordered" evidence="1">
    <location>
        <begin position="71"/>
        <end position="95"/>
    </location>
</feature>
<reference evidence="3" key="1">
    <citation type="journal article" date="2013" name="Ind. Biotechnol.">
        <title>Comparative genomics analysis of Trichoderma reesei strains.</title>
        <authorList>
            <person name="Koike H."/>
            <person name="Aerts A."/>
            <person name="LaButti K."/>
            <person name="Grigoriev I.V."/>
            <person name="Baker S.E."/>
        </authorList>
    </citation>
    <scope>NUCLEOTIDE SEQUENCE [LARGE SCALE GENOMIC DNA]</scope>
    <source>
        <strain evidence="3">ATCC 56765 / BCRC 32924 / NRRL 11460 / Rut C-30</strain>
    </source>
</reference>
<dbReference type="Proteomes" id="UP000024376">
    <property type="component" value="Unassembled WGS sequence"/>
</dbReference>
<gene>
    <name evidence="2" type="ORF">M419DRAFT_117430</name>
</gene>
<evidence type="ECO:0000256" key="1">
    <source>
        <dbReference type="SAM" id="MobiDB-lite"/>
    </source>
</evidence>
<accession>A0A024SM60</accession>
<evidence type="ECO:0000313" key="3">
    <source>
        <dbReference type="Proteomes" id="UP000024376"/>
    </source>
</evidence>
<dbReference type="AlphaFoldDB" id="A0A024SM60"/>
<protein>
    <submittedName>
        <fullName evidence="2">Uncharacterized protein</fullName>
    </submittedName>
</protein>